<dbReference type="GO" id="GO:0005737">
    <property type="term" value="C:cytoplasm"/>
    <property type="evidence" value="ECO:0007669"/>
    <property type="project" value="TreeGrafter"/>
</dbReference>
<name>A0AAV0W2K6_9HEMI</name>
<evidence type="ECO:0000256" key="2">
    <source>
        <dbReference type="ARBA" id="ARBA00022737"/>
    </source>
</evidence>
<proteinExistence type="predicted"/>
<evidence type="ECO:0000256" key="1">
    <source>
        <dbReference type="ARBA" id="ARBA00022574"/>
    </source>
</evidence>
<protein>
    <recommendedName>
        <fullName evidence="7">DDB1-and CUL4-associated factor 8</fullName>
    </recommendedName>
</protein>
<dbReference type="Pfam" id="PF00400">
    <property type="entry name" value="WD40"/>
    <property type="match status" value="3"/>
</dbReference>
<evidence type="ECO:0000256" key="4">
    <source>
        <dbReference type="SAM" id="MobiDB-lite"/>
    </source>
</evidence>
<feature type="repeat" description="WD" evidence="3">
    <location>
        <begin position="155"/>
        <end position="196"/>
    </location>
</feature>
<sequence>MSDTDSELSTDGDNNNESPFFNHYLGSHHGFNYELDNIESLPFDSDSSSGSETNLINRTSSSSSDNETLFNTSSDDLDLLENDSTHSSRNALYLDHLNKKKIKKMKTTPSKPNNWCLPKELYNREIGQYNTRAQWGYKFYQSAFAVHKLKLSKLLTGHEGCVNSLDFNKTGNIIASGSDDFRICLWDWSNDKCLLNYKTVHTRNIFQTKFLTTHADAHIVSSGRDGLVVLSAVSDSDCIYSKIIGHHDRSCNKVGVHHETPYVVLSCGDDGIVKNIDIRESPINENERVTNILHIKNVHGTSMRLYGIDINPLKPYEFIVNGNDEYVRMYDKRHLIEDPIKVFHRELKGTKTKEFEMAISVNRTDDSATNDTDNNDLDGTDHSDVDVADSYSNSSSSLSNYSDNDGPQVDLNYFKHITSAVYSYCGTEILASYSEDDIYLFDANGRPNSVLHNYDGHINRMTVKGVNFYGPRSDYVVSGSDCGHMFIWDKKTEAIVQKKRADKKGTVNVLEGHPHMPTLATSGLDKTIKIWEPVNISHQRNKKKLRLVN</sequence>
<organism evidence="5 6">
    <name type="scientific">Macrosiphum euphorbiae</name>
    <name type="common">potato aphid</name>
    <dbReference type="NCBI Taxonomy" id="13131"/>
    <lineage>
        <taxon>Eukaryota</taxon>
        <taxon>Metazoa</taxon>
        <taxon>Ecdysozoa</taxon>
        <taxon>Arthropoda</taxon>
        <taxon>Hexapoda</taxon>
        <taxon>Insecta</taxon>
        <taxon>Pterygota</taxon>
        <taxon>Neoptera</taxon>
        <taxon>Paraneoptera</taxon>
        <taxon>Hemiptera</taxon>
        <taxon>Sternorrhyncha</taxon>
        <taxon>Aphidomorpha</taxon>
        <taxon>Aphidoidea</taxon>
        <taxon>Aphididae</taxon>
        <taxon>Macrosiphini</taxon>
        <taxon>Macrosiphum</taxon>
    </lineage>
</organism>
<dbReference type="Proteomes" id="UP001160148">
    <property type="component" value="Unassembled WGS sequence"/>
</dbReference>
<dbReference type="SMART" id="SM00320">
    <property type="entry name" value="WD40"/>
    <property type="match status" value="7"/>
</dbReference>
<feature type="compositionally biased region" description="Polar residues" evidence="4">
    <location>
        <begin position="52"/>
        <end position="68"/>
    </location>
</feature>
<feature type="compositionally biased region" description="Low complexity" evidence="4">
    <location>
        <begin position="388"/>
        <end position="403"/>
    </location>
</feature>
<keyword evidence="6" id="KW-1185">Reference proteome</keyword>
<evidence type="ECO:0008006" key="7">
    <source>
        <dbReference type="Google" id="ProtNLM"/>
    </source>
</evidence>
<dbReference type="GO" id="GO:0080008">
    <property type="term" value="C:Cul4-RING E3 ubiquitin ligase complex"/>
    <property type="evidence" value="ECO:0007669"/>
    <property type="project" value="TreeGrafter"/>
</dbReference>
<keyword evidence="1 3" id="KW-0853">WD repeat</keyword>
<dbReference type="PROSITE" id="PS50082">
    <property type="entry name" value="WD_REPEATS_2"/>
    <property type="match status" value="2"/>
</dbReference>
<feature type="repeat" description="WD" evidence="3">
    <location>
        <begin position="500"/>
        <end position="532"/>
    </location>
</feature>
<dbReference type="PANTHER" id="PTHR15574:SF21">
    <property type="entry name" value="DDB1- AND CUL4-ASSOCIATED FACTOR 8"/>
    <property type="match status" value="1"/>
</dbReference>
<feature type="region of interest" description="Disordered" evidence="4">
    <location>
        <begin position="364"/>
        <end position="403"/>
    </location>
</feature>
<reference evidence="5 6" key="1">
    <citation type="submission" date="2023-01" db="EMBL/GenBank/DDBJ databases">
        <authorList>
            <person name="Whitehead M."/>
        </authorList>
    </citation>
    <scope>NUCLEOTIDE SEQUENCE [LARGE SCALE GENOMIC DNA]</scope>
</reference>
<dbReference type="InterPro" id="IPR001680">
    <property type="entry name" value="WD40_rpt"/>
</dbReference>
<dbReference type="InterPro" id="IPR015943">
    <property type="entry name" value="WD40/YVTN_repeat-like_dom_sf"/>
</dbReference>
<keyword evidence="2" id="KW-0677">Repeat</keyword>
<dbReference type="Gene3D" id="2.130.10.10">
    <property type="entry name" value="YVTN repeat-like/Quinoprotein amine dehydrogenase"/>
    <property type="match status" value="2"/>
</dbReference>
<dbReference type="EMBL" id="CARXXK010000001">
    <property type="protein sequence ID" value="CAI6350002.1"/>
    <property type="molecule type" value="Genomic_DNA"/>
</dbReference>
<dbReference type="PROSITE" id="PS50294">
    <property type="entry name" value="WD_REPEATS_REGION"/>
    <property type="match status" value="1"/>
</dbReference>
<evidence type="ECO:0000313" key="5">
    <source>
        <dbReference type="EMBL" id="CAI6350002.1"/>
    </source>
</evidence>
<dbReference type="InterPro" id="IPR045151">
    <property type="entry name" value="DCAF8"/>
</dbReference>
<comment type="caution">
    <text evidence="5">The sequence shown here is derived from an EMBL/GenBank/DDBJ whole genome shotgun (WGS) entry which is preliminary data.</text>
</comment>
<gene>
    <name evidence="5" type="ORF">MEUPH1_LOCUS6505</name>
</gene>
<dbReference type="InterPro" id="IPR036322">
    <property type="entry name" value="WD40_repeat_dom_sf"/>
</dbReference>
<evidence type="ECO:0000313" key="6">
    <source>
        <dbReference type="Proteomes" id="UP001160148"/>
    </source>
</evidence>
<dbReference type="SUPFAM" id="SSF50978">
    <property type="entry name" value="WD40 repeat-like"/>
    <property type="match status" value="1"/>
</dbReference>
<dbReference type="AlphaFoldDB" id="A0AAV0W2K6"/>
<evidence type="ECO:0000256" key="3">
    <source>
        <dbReference type="PROSITE-ProRule" id="PRU00221"/>
    </source>
</evidence>
<accession>A0AAV0W2K6</accession>
<feature type="region of interest" description="Disordered" evidence="4">
    <location>
        <begin position="44"/>
        <end position="68"/>
    </location>
</feature>
<dbReference type="PANTHER" id="PTHR15574">
    <property type="entry name" value="WD REPEAT DOMAIN-CONTAINING FAMILY"/>
    <property type="match status" value="1"/>
</dbReference>